<proteinExistence type="predicted"/>
<evidence type="ECO:0000313" key="2">
    <source>
        <dbReference type="EMBL" id="CAF1015521.1"/>
    </source>
</evidence>
<dbReference type="InterPro" id="IPR022742">
    <property type="entry name" value="Hydrolase_4"/>
</dbReference>
<dbReference type="PANTHER" id="PTHR11614">
    <property type="entry name" value="PHOSPHOLIPASE-RELATED"/>
    <property type="match status" value="1"/>
</dbReference>
<comment type="caution">
    <text evidence="2">The sequence shown here is derived from an EMBL/GenBank/DDBJ whole genome shotgun (WGS) entry which is preliminary data.</text>
</comment>
<name>A0A814HWG7_ADIRI</name>
<feature type="domain" description="Serine aminopeptidase S33" evidence="1">
    <location>
        <begin position="27"/>
        <end position="268"/>
    </location>
</feature>
<dbReference type="SUPFAM" id="SSF53474">
    <property type="entry name" value="alpha/beta-Hydrolases"/>
    <property type="match status" value="1"/>
</dbReference>
<sequence>MGEFELISCDGLRLSGYDWSPQHHQSAPIAVVILLHGLAEHSGRYEHVAQFYNENNIAVVTMDLRGHGLSEGVHVYIPTSESMFEDIDLLIREARVRYPSCPAILYGHSMGGNLALSYTLSRYSDPDVKCPYQAVLVSSPWIRLARKLQPPRPINALIRTVGRLNPSLKVPLLFDPRIITRDESIANAYHEDPLIRRSATLSLAHQIGGMATMLDRTACTFHIPVLIQHGTADSLTSHNASSRFANRGRNIQFKSWPKCYHELHNEPEREEIFNYTLNWIYNIVLS</sequence>
<dbReference type="AlphaFoldDB" id="A0A814HWG7"/>
<accession>A0A814HWG7</accession>
<dbReference type="InterPro" id="IPR000073">
    <property type="entry name" value="AB_hydrolase_1"/>
</dbReference>
<dbReference type="InterPro" id="IPR029058">
    <property type="entry name" value="AB_hydrolase_fold"/>
</dbReference>
<dbReference type="EMBL" id="CAJNOR010000824">
    <property type="protein sequence ID" value="CAF1015521.1"/>
    <property type="molecule type" value="Genomic_DNA"/>
</dbReference>
<dbReference type="Pfam" id="PF12146">
    <property type="entry name" value="Hydrolase_4"/>
    <property type="match status" value="1"/>
</dbReference>
<dbReference type="InterPro" id="IPR051044">
    <property type="entry name" value="MAG_DAG_Lipase"/>
</dbReference>
<dbReference type="PRINTS" id="PR00111">
    <property type="entry name" value="ABHYDROLASE"/>
</dbReference>
<dbReference type="Proteomes" id="UP000663828">
    <property type="component" value="Unassembled WGS sequence"/>
</dbReference>
<reference evidence="2" key="1">
    <citation type="submission" date="2021-02" db="EMBL/GenBank/DDBJ databases">
        <authorList>
            <person name="Nowell W R."/>
        </authorList>
    </citation>
    <scope>NUCLEOTIDE SEQUENCE</scope>
</reference>
<dbReference type="Gene3D" id="3.40.50.1820">
    <property type="entry name" value="alpha/beta hydrolase"/>
    <property type="match status" value="1"/>
</dbReference>
<keyword evidence="3" id="KW-1185">Reference proteome</keyword>
<organism evidence="2 3">
    <name type="scientific">Adineta ricciae</name>
    <name type="common">Rotifer</name>
    <dbReference type="NCBI Taxonomy" id="249248"/>
    <lineage>
        <taxon>Eukaryota</taxon>
        <taxon>Metazoa</taxon>
        <taxon>Spiralia</taxon>
        <taxon>Gnathifera</taxon>
        <taxon>Rotifera</taxon>
        <taxon>Eurotatoria</taxon>
        <taxon>Bdelloidea</taxon>
        <taxon>Adinetida</taxon>
        <taxon>Adinetidae</taxon>
        <taxon>Adineta</taxon>
    </lineage>
</organism>
<evidence type="ECO:0000259" key="1">
    <source>
        <dbReference type="Pfam" id="PF12146"/>
    </source>
</evidence>
<gene>
    <name evidence="2" type="ORF">XAT740_LOCUS13953</name>
</gene>
<evidence type="ECO:0000313" key="3">
    <source>
        <dbReference type="Proteomes" id="UP000663828"/>
    </source>
</evidence>
<protein>
    <recommendedName>
        <fullName evidence="1">Serine aminopeptidase S33 domain-containing protein</fullName>
    </recommendedName>
</protein>